<reference evidence="2 3" key="1">
    <citation type="submission" date="2015-03" db="EMBL/GenBank/DDBJ databases">
        <authorList>
            <person name="Morales-Cruz A."/>
            <person name="Amrine K.C."/>
            <person name="Cantu D."/>
        </authorList>
    </citation>
    <scope>NUCLEOTIDE SEQUENCE [LARGE SCALE GENOMIC DNA]</scope>
    <source>
        <strain evidence="2">DS831</strain>
    </source>
</reference>
<feature type="compositionally biased region" description="Pro residues" evidence="1">
    <location>
        <begin position="270"/>
        <end position="279"/>
    </location>
</feature>
<feature type="region of interest" description="Disordered" evidence="1">
    <location>
        <begin position="198"/>
        <end position="279"/>
    </location>
</feature>
<dbReference type="AlphaFoldDB" id="A0A0G2GTI4"/>
<accession>A0A0G2GTI4</accession>
<evidence type="ECO:0000256" key="1">
    <source>
        <dbReference type="SAM" id="MobiDB-lite"/>
    </source>
</evidence>
<feature type="compositionally biased region" description="Basic and acidic residues" evidence="1">
    <location>
        <begin position="253"/>
        <end position="267"/>
    </location>
</feature>
<protein>
    <submittedName>
        <fullName evidence="2">Putative developmental regulator</fullName>
    </submittedName>
</protein>
<dbReference type="EMBL" id="LAQI01000031">
    <property type="protein sequence ID" value="KKY26583.1"/>
    <property type="molecule type" value="Genomic_DNA"/>
</dbReference>
<name>A0A0G2GTI4_9PEZI</name>
<dbReference type="Proteomes" id="UP000034182">
    <property type="component" value="Unassembled WGS sequence"/>
</dbReference>
<organism evidence="2 3">
    <name type="scientific">Diplodia seriata</name>
    <dbReference type="NCBI Taxonomy" id="420778"/>
    <lineage>
        <taxon>Eukaryota</taxon>
        <taxon>Fungi</taxon>
        <taxon>Dikarya</taxon>
        <taxon>Ascomycota</taxon>
        <taxon>Pezizomycotina</taxon>
        <taxon>Dothideomycetes</taxon>
        <taxon>Dothideomycetes incertae sedis</taxon>
        <taxon>Botryosphaeriales</taxon>
        <taxon>Botryosphaeriaceae</taxon>
        <taxon>Diplodia</taxon>
    </lineage>
</organism>
<evidence type="ECO:0000313" key="3">
    <source>
        <dbReference type="Proteomes" id="UP000034182"/>
    </source>
</evidence>
<sequence>MPTYLLHGFRWPRNLIRIHIILQNLDDAAAEWLMAPATVACIRENFKQKYANAMQGLPDLQFIEQFDVETADKGDNVQPYAYVADVVEEIKLGVEVGEIMGRGVPNEQWASITELRDQIAPGEKVGWFVVVCQDTERLPPSVSEDEDEYFEEEYEDESLTGDIQADMQDMAVTNGNGHLAVEPPKEDIHLDDHRNGQAPVKVHSQESPSIDKSGQSASTSSATKEESIEQRPTTSRSVKKWFSGFSPLKKAKSLRDLRKLESEKAKEMSMPPPLPGTAA</sequence>
<evidence type="ECO:0000313" key="2">
    <source>
        <dbReference type="EMBL" id="KKY26583.1"/>
    </source>
</evidence>
<comment type="caution">
    <text evidence="2">The sequence shown here is derived from an EMBL/GenBank/DDBJ whole genome shotgun (WGS) entry which is preliminary data.</text>
</comment>
<feature type="compositionally biased region" description="Polar residues" evidence="1">
    <location>
        <begin position="205"/>
        <end position="215"/>
    </location>
</feature>
<proteinExistence type="predicted"/>
<gene>
    <name evidence="2" type="ORF">UCDDS831_g01243</name>
</gene>
<reference evidence="2 3" key="2">
    <citation type="submission" date="2015-05" db="EMBL/GenBank/DDBJ databases">
        <title>Distinctive expansion of gene families associated with plant cell wall degradation and secondary metabolism in the genomes of grapevine trunk pathogens.</title>
        <authorList>
            <person name="Lawrence D.P."/>
            <person name="Travadon R."/>
            <person name="Rolshausen P.E."/>
            <person name="Baumgartner K."/>
        </authorList>
    </citation>
    <scope>NUCLEOTIDE SEQUENCE [LARGE SCALE GENOMIC DNA]</scope>
    <source>
        <strain evidence="2">DS831</strain>
    </source>
</reference>